<organism evidence="1 2">
    <name type="scientific">Iodidimonas muriae</name>
    <dbReference type="NCBI Taxonomy" id="261467"/>
    <lineage>
        <taxon>Bacteria</taxon>
        <taxon>Pseudomonadati</taxon>
        <taxon>Pseudomonadota</taxon>
        <taxon>Alphaproteobacteria</taxon>
        <taxon>Iodidimonadales</taxon>
        <taxon>Iodidimonadaceae</taxon>
        <taxon>Iodidimonas</taxon>
    </lineage>
</organism>
<evidence type="ECO:0000313" key="1">
    <source>
        <dbReference type="EMBL" id="GGO11636.1"/>
    </source>
</evidence>
<name>A0ABQ2LD28_9PROT</name>
<evidence type="ECO:0000313" key="2">
    <source>
        <dbReference type="Proteomes" id="UP000602381"/>
    </source>
</evidence>
<keyword evidence="2" id="KW-1185">Reference proteome</keyword>
<comment type="caution">
    <text evidence="1">The sequence shown here is derived from an EMBL/GenBank/DDBJ whole genome shotgun (WGS) entry which is preliminary data.</text>
</comment>
<proteinExistence type="predicted"/>
<accession>A0ABQ2LD28</accession>
<reference evidence="2" key="1">
    <citation type="journal article" date="2019" name="Int. J. Syst. Evol. Microbiol.">
        <title>The Global Catalogue of Microorganisms (GCM) 10K type strain sequencing project: providing services to taxonomists for standard genome sequencing and annotation.</title>
        <authorList>
            <consortium name="The Broad Institute Genomics Platform"/>
            <consortium name="The Broad Institute Genome Sequencing Center for Infectious Disease"/>
            <person name="Wu L."/>
            <person name="Ma J."/>
        </authorList>
    </citation>
    <scope>NUCLEOTIDE SEQUENCE [LARGE SCALE GENOMIC DNA]</scope>
    <source>
        <strain evidence="2">JCM 17843</strain>
    </source>
</reference>
<protein>
    <submittedName>
        <fullName evidence="1">Uncharacterized protein</fullName>
    </submittedName>
</protein>
<dbReference type="Proteomes" id="UP000602381">
    <property type="component" value="Unassembled WGS sequence"/>
</dbReference>
<dbReference type="EMBL" id="BMOV01000004">
    <property type="protein sequence ID" value="GGO11636.1"/>
    <property type="molecule type" value="Genomic_DNA"/>
</dbReference>
<sequence length="171" mass="18833">MLAGAWSLVDDTVINYDQAREFIEEQRSQFGAYLPGESQRDEIALLDYLLAVQLRVETSNSGSKTLSVAELISAASGVSDIVLEGDAQSLLKRNGIKVDISKDCFFISNTHPNLKKILSDTDWMSKWNILLSRIDGAEAGGTQHFGPGSKSRAVKLPLHLVIDTSENQNFY</sequence>
<gene>
    <name evidence="1" type="ORF">GCM10007972_15600</name>
</gene>